<dbReference type="InterPro" id="IPR050441">
    <property type="entry name" value="RBM"/>
</dbReference>
<dbReference type="Proteomes" id="UP000054498">
    <property type="component" value="Unassembled WGS sequence"/>
</dbReference>
<sequence length="131" mass="13732">MDKPRSAVAPPPGRRGVFVGNLPGAVTERALMALFSRCGPIDSLWIARDPRNQVSLGYGYVVYSASDPLAHVRAARSLDGAKLDRQAVRVRPSDRDFGSRGPQGPAAAAAAAHARAAPLGPVAARRQPVNA</sequence>
<dbReference type="InterPro" id="IPR012677">
    <property type="entry name" value="Nucleotide-bd_a/b_plait_sf"/>
</dbReference>
<evidence type="ECO:0000313" key="4">
    <source>
        <dbReference type="EMBL" id="KIY95415.1"/>
    </source>
</evidence>
<evidence type="ECO:0000259" key="3">
    <source>
        <dbReference type="PROSITE" id="PS50102"/>
    </source>
</evidence>
<dbReference type="PANTHER" id="PTHR48034">
    <property type="entry name" value="TRANSFORMER-2 SEX-DETERMINING PROTEIN-RELATED"/>
    <property type="match status" value="1"/>
</dbReference>
<evidence type="ECO:0000256" key="2">
    <source>
        <dbReference type="SAM" id="MobiDB-lite"/>
    </source>
</evidence>
<dbReference type="Pfam" id="PF00076">
    <property type="entry name" value="RRM_1"/>
    <property type="match status" value="1"/>
</dbReference>
<dbReference type="Gene3D" id="3.30.70.330">
    <property type="match status" value="1"/>
</dbReference>
<dbReference type="STRING" id="145388.A0A0D2MKG1"/>
<keyword evidence="1" id="KW-0694">RNA-binding</keyword>
<dbReference type="GeneID" id="25729921"/>
<gene>
    <name evidence="4" type="ORF">MNEG_12548</name>
</gene>
<dbReference type="InterPro" id="IPR035979">
    <property type="entry name" value="RBD_domain_sf"/>
</dbReference>
<dbReference type="OrthoDB" id="439808at2759"/>
<name>A0A0D2MKG1_9CHLO</name>
<dbReference type="AlphaFoldDB" id="A0A0D2MKG1"/>
<evidence type="ECO:0000313" key="5">
    <source>
        <dbReference type="Proteomes" id="UP000054498"/>
    </source>
</evidence>
<accession>A0A0D2MKG1</accession>
<dbReference type="SUPFAM" id="SSF54928">
    <property type="entry name" value="RNA-binding domain, RBD"/>
    <property type="match status" value="1"/>
</dbReference>
<dbReference type="GO" id="GO:0003723">
    <property type="term" value="F:RNA binding"/>
    <property type="evidence" value="ECO:0007669"/>
    <property type="project" value="UniProtKB-UniRule"/>
</dbReference>
<reference evidence="4 5" key="1">
    <citation type="journal article" date="2013" name="BMC Genomics">
        <title>Reconstruction of the lipid metabolism for the microalga Monoraphidium neglectum from its genome sequence reveals characteristics suitable for biofuel production.</title>
        <authorList>
            <person name="Bogen C."/>
            <person name="Al-Dilaimi A."/>
            <person name="Albersmeier A."/>
            <person name="Wichmann J."/>
            <person name="Grundmann M."/>
            <person name="Rupp O."/>
            <person name="Lauersen K.J."/>
            <person name="Blifernez-Klassen O."/>
            <person name="Kalinowski J."/>
            <person name="Goesmann A."/>
            <person name="Mussgnug J.H."/>
            <person name="Kruse O."/>
        </authorList>
    </citation>
    <scope>NUCLEOTIDE SEQUENCE [LARGE SCALE GENOMIC DNA]</scope>
    <source>
        <strain evidence="4 5">SAG 48.87</strain>
    </source>
</reference>
<feature type="compositionally biased region" description="Basic and acidic residues" evidence="2">
    <location>
        <begin position="85"/>
        <end position="98"/>
    </location>
</feature>
<keyword evidence="5" id="KW-1185">Reference proteome</keyword>
<organism evidence="4 5">
    <name type="scientific">Monoraphidium neglectum</name>
    <dbReference type="NCBI Taxonomy" id="145388"/>
    <lineage>
        <taxon>Eukaryota</taxon>
        <taxon>Viridiplantae</taxon>
        <taxon>Chlorophyta</taxon>
        <taxon>core chlorophytes</taxon>
        <taxon>Chlorophyceae</taxon>
        <taxon>CS clade</taxon>
        <taxon>Sphaeropleales</taxon>
        <taxon>Selenastraceae</taxon>
        <taxon>Monoraphidium</taxon>
    </lineage>
</organism>
<evidence type="ECO:0000256" key="1">
    <source>
        <dbReference type="PROSITE-ProRule" id="PRU00176"/>
    </source>
</evidence>
<dbReference type="InterPro" id="IPR000504">
    <property type="entry name" value="RRM_dom"/>
</dbReference>
<feature type="domain" description="RRM" evidence="3">
    <location>
        <begin position="15"/>
        <end position="95"/>
    </location>
</feature>
<protein>
    <recommendedName>
        <fullName evidence="3">RRM domain-containing protein</fullName>
    </recommendedName>
</protein>
<dbReference type="RefSeq" id="XP_013894435.1">
    <property type="nucleotide sequence ID" value="XM_014038981.1"/>
</dbReference>
<dbReference type="PROSITE" id="PS50102">
    <property type="entry name" value="RRM"/>
    <property type="match status" value="1"/>
</dbReference>
<proteinExistence type="predicted"/>
<feature type="compositionally biased region" description="Low complexity" evidence="2">
    <location>
        <begin position="99"/>
        <end position="112"/>
    </location>
</feature>
<dbReference type="KEGG" id="mng:MNEG_12548"/>
<dbReference type="CDD" id="cd00590">
    <property type="entry name" value="RRM_SF"/>
    <property type="match status" value="1"/>
</dbReference>
<feature type="region of interest" description="Disordered" evidence="2">
    <location>
        <begin position="85"/>
        <end position="112"/>
    </location>
</feature>
<dbReference type="EMBL" id="KK103519">
    <property type="protein sequence ID" value="KIY95415.1"/>
    <property type="molecule type" value="Genomic_DNA"/>
</dbReference>
<dbReference type="SMART" id="SM00360">
    <property type="entry name" value="RRM"/>
    <property type="match status" value="1"/>
</dbReference>